<protein>
    <recommendedName>
        <fullName evidence="4 10">2-isopropylmalate synthase</fullName>
        <ecNumber evidence="4 10">2.3.3.13</ecNumber>
    </recommendedName>
    <alternativeName>
        <fullName evidence="10">Alpha-IPM synthase</fullName>
    </alternativeName>
    <alternativeName>
        <fullName evidence="10">Alpha-isopropylmalate synthase</fullName>
    </alternativeName>
</protein>
<evidence type="ECO:0000256" key="8">
    <source>
        <dbReference type="ARBA" id="ARBA00022723"/>
    </source>
</evidence>
<dbReference type="SUPFAM" id="SSF89000">
    <property type="entry name" value="post-HMGL domain-like"/>
    <property type="match status" value="1"/>
</dbReference>
<comment type="cofactor">
    <cofactor evidence="10">
        <name>Mg(2+)</name>
        <dbReference type="ChEBI" id="CHEBI:18420"/>
    </cofactor>
</comment>
<comment type="subunit">
    <text evidence="10">Homodimer.</text>
</comment>
<evidence type="ECO:0000256" key="3">
    <source>
        <dbReference type="ARBA" id="ARBA00009767"/>
    </source>
</evidence>
<dbReference type="Gene3D" id="3.20.20.70">
    <property type="entry name" value="Aldolase class I"/>
    <property type="match status" value="1"/>
</dbReference>
<dbReference type="InterPro" id="IPR013709">
    <property type="entry name" value="2-isopropylmalate_synth_dimer"/>
</dbReference>
<dbReference type="NCBIfam" id="TIGR00970">
    <property type="entry name" value="leuA_yeast"/>
    <property type="match status" value="1"/>
</dbReference>
<sequence length="574" mass="64011">MHTATRSTLMMLADPSKKYRRMYQRVDLPDRQWPNNEITKAPIWMSTDLRDGNQAIFEPMSIEQKFKMFQMLVKIGFKHIEIGFPSASQIDFDFTRKLIEENHIPDDVYIEVLVQARDHLIERTFESLVGAKRAIVHIYNANSPTFRQKVLNVGVEGAKKLAINAAEKVKEYAAQYPQTDWIFQYSPECFSATELEVAKDVCDAVTEIWEASPENKVILNLPATVEVSTPNVYADQIEWMHRNLARRDGVIISVHCHNDRGCGIAASELAIMAGADRVEGCVFGNGERTGNVDVAAIALNMYTQGVAPELDFSNINEIIATVEECTGLPVHPRHPYAGDLVFTAFSGSHQDAIKKGFEFQKNEDIWDMPYLPIDPKDLGRDYDAVIRVNSQSGKGGIAYLLESNYNVVLPRRLQIEFSQIVQQRTDENGTEISASDIWTLFQDTYVKVKEQHYTAKNYRLSDINGTQIIELDVDIDGEVQQLRGEGNGPISAFMNALQLPIDVLNYEERSISSGANAKALTLIEIQVKGTGKSAFGAGVHDNTVTSSIEAILACTNRLIEQGVLSTDQVAAAAV</sequence>
<dbReference type="Pfam" id="PF08502">
    <property type="entry name" value="LeuA_dimer"/>
    <property type="match status" value="1"/>
</dbReference>
<dbReference type="eggNOG" id="COG0119">
    <property type="taxonomic scope" value="Bacteria"/>
</dbReference>
<reference evidence="12 13" key="1">
    <citation type="submission" date="2016-08" db="EMBL/GenBank/DDBJ databases">
        <title>Complete genome sequence of Acinetobacter baylyi strain GFJ2.</title>
        <authorList>
            <person name="Tabata M."/>
            <person name="Kuboki S."/>
            <person name="Gibu N."/>
            <person name="Kinouchi Y."/>
            <person name="Vangnai A."/>
            <person name="Kasai D."/>
            <person name="Fukuda M."/>
        </authorList>
    </citation>
    <scope>NUCLEOTIDE SEQUENCE [LARGE SCALE GENOMIC DNA]</scope>
    <source>
        <strain evidence="12 13">GFJ2</strain>
    </source>
</reference>
<keyword evidence="7 10" id="KW-0808">Transferase</keyword>
<dbReference type="InterPro" id="IPR054692">
    <property type="entry name" value="LeuA-like_post-cat"/>
</dbReference>
<dbReference type="SMART" id="SM00917">
    <property type="entry name" value="LeuA_dimer"/>
    <property type="match status" value="1"/>
</dbReference>
<keyword evidence="10" id="KW-0963">Cytoplasm</keyword>
<dbReference type="Proteomes" id="UP000185674">
    <property type="component" value="Chromosome"/>
</dbReference>
<evidence type="ECO:0000256" key="1">
    <source>
        <dbReference type="ARBA" id="ARBA00000064"/>
    </source>
</evidence>
<dbReference type="InterPro" id="IPR000891">
    <property type="entry name" value="PYR_CT"/>
</dbReference>
<dbReference type="UniPathway" id="UPA00048">
    <property type="reaction ID" value="UER00070"/>
</dbReference>
<evidence type="ECO:0000259" key="11">
    <source>
        <dbReference type="PROSITE" id="PS50991"/>
    </source>
</evidence>
<dbReference type="EMBL" id="CP016896">
    <property type="protein sequence ID" value="APV37346.1"/>
    <property type="molecule type" value="Genomic_DNA"/>
</dbReference>
<keyword evidence="6 10" id="KW-0028">Amino-acid biosynthesis</keyword>
<keyword evidence="8 10" id="KW-0479">Metal-binding</keyword>
<dbReference type="PROSITE" id="PS00816">
    <property type="entry name" value="AIPM_HOMOCIT_SYNTH_2"/>
    <property type="match status" value="1"/>
</dbReference>
<organism evidence="12 13">
    <name type="scientific">Acinetobacter soli</name>
    <dbReference type="NCBI Taxonomy" id="487316"/>
    <lineage>
        <taxon>Bacteria</taxon>
        <taxon>Pseudomonadati</taxon>
        <taxon>Pseudomonadota</taxon>
        <taxon>Gammaproteobacteria</taxon>
        <taxon>Moraxellales</taxon>
        <taxon>Moraxellaceae</taxon>
        <taxon>Acinetobacter</taxon>
    </lineage>
</organism>
<evidence type="ECO:0000256" key="9">
    <source>
        <dbReference type="ARBA" id="ARBA00023304"/>
    </source>
</evidence>
<dbReference type="GO" id="GO:0005737">
    <property type="term" value="C:cytoplasm"/>
    <property type="evidence" value="ECO:0007669"/>
    <property type="project" value="UniProtKB-SubCell"/>
</dbReference>
<dbReference type="AlphaFoldDB" id="A0A1P8EM83"/>
<dbReference type="InterPro" id="IPR002034">
    <property type="entry name" value="AIPM/Hcit_synth_CS"/>
</dbReference>
<dbReference type="NCBIfam" id="NF002991">
    <property type="entry name" value="PRK03739.1"/>
    <property type="match status" value="1"/>
</dbReference>
<evidence type="ECO:0000256" key="2">
    <source>
        <dbReference type="ARBA" id="ARBA00004689"/>
    </source>
</evidence>
<dbReference type="PROSITE" id="PS50991">
    <property type="entry name" value="PYR_CT"/>
    <property type="match status" value="1"/>
</dbReference>
<keyword evidence="5 10" id="KW-0432">Leucine biosynthesis</keyword>
<comment type="subcellular location">
    <subcellularLocation>
        <location evidence="10">Cytoplasm</location>
    </subcellularLocation>
</comment>
<feature type="binding site" evidence="10">
    <location>
        <position position="257"/>
    </location>
    <ligand>
        <name>Mg(2+)</name>
        <dbReference type="ChEBI" id="CHEBI:18420"/>
    </ligand>
</feature>
<dbReference type="HAMAP" id="MF_00572">
    <property type="entry name" value="LeuA_type2"/>
    <property type="match status" value="1"/>
</dbReference>
<dbReference type="Gene3D" id="3.30.160.270">
    <property type="match status" value="1"/>
</dbReference>
<accession>A0A1P8EM83</accession>
<dbReference type="PROSITE" id="PS00815">
    <property type="entry name" value="AIPM_HOMOCIT_SYNTH_1"/>
    <property type="match status" value="1"/>
</dbReference>
<dbReference type="InterPro" id="IPR039371">
    <property type="entry name" value="LeuA_N_DRE-TIM"/>
</dbReference>
<evidence type="ECO:0000256" key="4">
    <source>
        <dbReference type="ARBA" id="ARBA00012973"/>
    </source>
</evidence>
<feature type="binding site" evidence="10">
    <location>
        <position position="51"/>
    </location>
    <ligand>
        <name>Mg(2+)</name>
        <dbReference type="ChEBI" id="CHEBI:18420"/>
    </ligand>
</feature>
<dbReference type="PANTHER" id="PTHR46911:SF1">
    <property type="entry name" value="2-ISOPROPYLMALATE SYNTHASE"/>
    <property type="match status" value="1"/>
</dbReference>
<dbReference type="GO" id="GO:0003852">
    <property type="term" value="F:2-isopropylmalate synthase activity"/>
    <property type="evidence" value="ECO:0007669"/>
    <property type="project" value="UniProtKB-UniRule"/>
</dbReference>
<evidence type="ECO:0000256" key="7">
    <source>
        <dbReference type="ARBA" id="ARBA00022679"/>
    </source>
</evidence>
<evidence type="ECO:0000256" key="6">
    <source>
        <dbReference type="ARBA" id="ARBA00022605"/>
    </source>
</evidence>
<feature type="region of interest" description="Regulatory domain" evidence="10">
    <location>
        <begin position="448"/>
        <end position="574"/>
    </location>
</feature>
<dbReference type="GO" id="GO:0000287">
    <property type="term" value="F:magnesium ion binding"/>
    <property type="evidence" value="ECO:0007669"/>
    <property type="project" value="UniProtKB-UniRule"/>
</dbReference>
<dbReference type="Pfam" id="PF00682">
    <property type="entry name" value="HMGL-like"/>
    <property type="match status" value="1"/>
</dbReference>
<comment type="pathway">
    <text evidence="2 10">Amino-acid biosynthesis; L-leucine biosynthesis; L-leucine from 3-methyl-2-oxobutanoate: step 1/4.</text>
</comment>
<dbReference type="CDD" id="cd07942">
    <property type="entry name" value="DRE_TIM_LeuA"/>
    <property type="match status" value="1"/>
</dbReference>
<dbReference type="GO" id="GO:0003985">
    <property type="term" value="F:acetyl-CoA C-acetyltransferase activity"/>
    <property type="evidence" value="ECO:0007669"/>
    <property type="project" value="UniProtKB-UniRule"/>
</dbReference>
<keyword evidence="9 10" id="KW-0100">Branched-chain amino acid biosynthesis</keyword>
<feature type="binding site" evidence="10">
    <location>
        <position position="291"/>
    </location>
    <ligand>
        <name>Mg(2+)</name>
        <dbReference type="ChEBI" id="CHEBI:18420"/>
    </ligand>
</feature>
<comment type="catalytic activity">
    <reaction evidence="1 10">
        <text>3-methyl-2-oxobutanoate + acetyl-CoA + H2O = (2S)-2-isopropylmalate + CoA + H(+)</text>
        <dbReference type="Rhea" id="RHEA:21524"/>
        <dbReference type="ChEBI" id="CHEBI:1178"/>
        <dbReference type="ChEBI" id="CHEBI:11851"/>
        <dbReference type="ChEBI" id="CHEBI:15377"/>
        <dbReference type="ChEBI" id="CHEBI:15378"/>
        <dbReference type="ChEBI" id="CHEBI:57287"/>
        <dbReference type="ChEBI" id="CHEBI:57288"/>
        <dbReference type="EC" id="2.3.3.13"/>
    </reaction>
</comment>
<dbReference type="KEGG" id="asol:BEN76_15590"/>
<gene>
    <name evidence="10" type="primary">leuA</name>
    <name evidence="12" type="ORF">BEN76_15590</name>
</gene>
<dbReference type="EC" id="2.3.3.13" evidence="4 10"/>
<dbReference type="SUPFAM" id="SSF110921">
    <property type="entry name" value="2-isopropylmalate synthase LeuA, allosteric (dimerisation) domain"/>
    <property type="match status" value="1"/>
</dbReference>
<feature type="binding site" evidence="10">
    <location>
        <position position="255"/>
    </location>
    <ligand>
        <name>Mg(2+)</name>
        <dbReference type="ChEBI" id="CHEBI:18420"/>
    </ligand>
</feature>
<comment type="similarity">
    <text evidence="3 10">Belongs to the alpha-IPM synthase/homocitrate synthase family. LeuA type 2 subfamily.</text>
</comment>
<comment type="function">
    <text evidence="10">Catalyzes the condensation of the acetyl group of acetyl-CoA with 3-methyl-2-oxobutanoate (2-ketoisovalerate) to form 3-carboxy-3-hydroxy-4-methylpentanoate (2-isopropylmalate).</text>
</comment>
<dbReference type="InterPro" id="IPR005668">
    <property type="entry name" value="IPM_Synthase"/>
</dbReference>
<dbReference type="SUPFAM" id="SSF51569">
    <property type="entry name" value="Aldolase"/>
    <property type="match status" value="1"/>
</dbReference>
<evidence type="ECO:0000256" key="10">
    <source>
        <dbReference type="HAMAP-Rule" id="MF_00572"/>
    </source>
</evidence>
<evidence type="ECO:0000313" key="12">
    <source>
        <dbReference type="EMBL" id="APV37346.1"/>
    </source>
</evidence>
<keyword evidence="10" id="KW-0460">Magnesium</keyword>
<dbReference type="Pfam" id="PF22615">
    <property type="entry name" value="IPMS_D2"/>
    <property type="match status" value="1"/>
</dbReference>
<evidence type="ECO:0000256" key="5">
    <source>
        <dbReference type="ARBA" id="ARBA00022430"/>
    </source>
</evidence>
<feature type="domain" description="Pyruvate carboxyltransferase" evidence="11">
    <location>
        <begin position="42"/>
        <end position="316"/>
    </location>
</feature>
<name>A0A1P8EM83_9GAMM</name>
<dbReference type="PANTHER" id="PTHR46911">
    <property type="match status" value="1"/>
</dbReference>
<dbReference type="InterPro" id="IPR013785">
    <property type="entry name" value="Aldolase_TIM"/>
</dbReference>
<dbReference type="GO" id="GO:0009098">
    <property type="term" value="P:L-leucine biosynthetic process"/>
    <property type="evidence" value="ECO:0007669"/>
    <property type="project" value="UniProtKB-UniRule"/>
</dbReference>
<evidence type="ECO:0000313" key="13">
    <source>
        <dbReference type="Proteomes" id="UP000185674"/>
    </source>
</evidence>
<dbReference type="InterPro" id="IPR036230">
    <property type="entry name" value="LeuA_allosteric_dom_sf"/>
</dbReference>
<dbReference type="STRING" id="487316.BEN76_15590"/>
<proteinExistence type="inferred from homology"/>